<keyword evidence="2" id="KW-1185">Reference proteome</keyword>
<gene>
    <name evidence="1" type="ORF">MANES_04G150800v8</name>
</gene>
<organism evidence="1 2">
    <name type="scientific">Manihot esculenta</name>
    <name type="common">Cassava</name>
    <name type="synonym">Jatropha manihot</name>
    <dbReference type="NCBI Taxonomy" id="3983"/>
    <lineage>
        <taxon>Eukaryota</taxon>
        <taxon>Viridiplantae</taxon>
        <taxon>Streptophyta</taxon>
        <taxon>Embryophyta</taxon>
        <taxon>Tracheophyta</taxon>
        <taxon>Spermatophyta</taxon>
        <taxon>Magnoliopsida</taxon>
        <taxon>eudicotyledons</taxon>
        <taxon>Gunneridae</taxon>
        <taxon>Pentapetalae</taxon>
        <taxon>rosids</taxon>
        <taxon>fabids</taxon>
        <taxon>Malpighiales</taxon>
        <taxon>Euphorbiaceae</taxon>
        <taxon>Crotonoideae</taxon>
        <taxon>Manihoteae</taxon>
        <taxon>Manihot</taxon>
    </lineage>
</organism>
<sequence length="183" mass="20503">MKCFGFTYLVWQVELRKKAHEKPKQTYLLSSLVSQGSSCWIERKMFLTSCGVQLVTAIISSQFSQEPTSVEKVMEIDEHIGCAMSGYADAHARVETQNHRFAFGEPMTVESATQAICDLALRFGEGDEESMDITLQEGETIALSIMKQVMEEKVTPNNVDIARVAPTYHLYTPAEVESVISRL</sequence>
<comment type="caution">
    <text evidence="1">The sequence shown here is derived from an EMBL/GenBank/DDBJ whole genome shotgun (WGS) entry which is preliminary data.</text>
</comment>
<dbReference type="EMBL" id="CM004390">
    <property type="protein sequence ID" value="KAG8656562.1"/>
    <property type="molecule type" value="Genomic_DNA"/>
</dbReference>
<accession>A0ACB7HVK9</accession>
<proteinExistence type="predicted"/>
<evidence type="ECO:0000313" key="1">
    <source>
        <dbReference type="EMBL" id="KAG8656562.1"/>
    </source>
</evidence>
<reference evidence="2" key="1">
    <citation type="journal article" date="2016" name="Nat. Biotechnol.">
        <title>Sequencing wild and cultivated cassava and related species reveals extensive interspecific hybridization and genetic diversity.</title>
        <authorList>
            <person name="Bredeson J.V."/>
            <person name="Lyons J.B."/>
            <person name="Prochnik S.E."/>
            <person name="Wu G.A."/>
            <person name="Ha C.M."/>
            <person name="Edsinger-Gonzales E."/>
            <person name="Grimwood J."/>
            <person name="Schmutz J."/>
            <person name="Rabbi I.Y."/>
            <person name="Egesi C."/>
            <person name="Nauluvula P."/>
            <person name="Lebot V."/>
            <person name="Ndunguru J."/>
            <person name="Mkamilo G."/>
            <person name="Bart R.S."/>
            <person name="Setter T.L."/>
            <person name="Gleadow R.M."/>
            <person name="Kulakow P."/>
            <person name="Ferguson M.E."/>
            <person name="Rounsley S."/>
            <person name="Rokhsar D.S."/>
        </authorList>
    </citation>
    <scope>NUCLEOTIDE SEQUENCE [LARGE SCALE GENOMIC DNA]</scope>
    <source>
        <strain evidence="2">cv. AM560-2</strain>
    </source>
</reference>
<dbReference type="Proteomes" id="UP000091857">
    <property type="component" value="Chromosome 4"/>
</dbReference>
<protein>
    <submittedName>
        <fullName evidence="1">Uncharacterized protein</fullName>
    </submittedName>
</protein>
<evidence type="ECO:0000313" key="2">
    <source>
        <dbReference type="Proteomes" id="UP000091857"/>
    </source>
</evidence>
<name>A0ACB7HVK9_MANES</name>